<dbReference type="RefSeq" id="WP_254159785.1">
    <property type="nucleotide sequence ID" value="NZ_CP100355.1"/>
</dbReference>
<organism evidence="2 3">
    <name type="scientific">Natronosalvus rutilus</name>
    <dbReference type="NCBI Taxonomy" id="2953753"/>
    <lineage>
        <taxon>Archaea</taxon>
        <taxon>Methanobacteriati</taxon>
        <taxon>Methanobacteriota</taxon>
        <taxon>Stenosarchaea group</taxon>
        <taxon>Halobacteria</taxon>
        <taxon>Halobacteriales</taxon>
        <taxon>Natrialbaceae</taxon>
        <taxon>Natronosalvus</taxon>
    </lineage>
</organism>
<dbReference type="SUPFAM" id="SSF101386">
    <property type="entry name" value="all-alpha NTP pyrophosphatases"/>
    <property type="match status" value="1"/>
</dbReference>
<dbReference type="Pfam" id="PF03819">
    <property type="entry name" value="MazG"/>
    <property type="match status" value="1"/>
</dbReference>
<keyword evidence="3" id="KW-1185">Reference proteome</keyword>
<feature type="domain" description="NTP pyrophosphohydrolase MazG-like" evidence="1">
    <location>
        <begin position="27"/>
        <end position="91"/>
    </location>
</feature>
<gene>
    <name evidence="2" type="ORF">NGM29_07240</name>
</gene>
<dbReference type="Proteomes" id="UP001056855">
    <property type="component" value="Chromosome"/>
</dbReference>
<dbReference type="Gene3D" id="1.10.287.1080">
    <property type="entry name" value="MazG-like"/>
    <property type="match status" value="1"/>
</dbReference>
<proteinExistence type="predicted"/>
<dbReference type="GeneID" id="73289828"/>
<dbReference type="InterPro" id="IPR004518">
    <property type="entry name" value="MazG-like_dom"/>
</dbReference>
<protein>
    <submittedName>
        <fullName evidence="2">MazG-like family protein</fullName>
    </submittedName>
</protein>
<dbReference type="KEGG" id="sawl:NGM29_07240"/>
<sequence>MDTQNDVAAFLERHDLETDPAYRALDLSSEVGEVAKELTESTAYGADPDAAAIARDELGDALFALLALCTEVDVDAGAALEESLEKYERRLETSGSAGSGS</sequence>
<dbReference type="AlphaFoldDB" id="A0A9E7NDS2"/>
<evidence type="ECO:0000259" key="1">
    <source>
        <dbReference type="Pfam" id="PF03819"/>
    </source>
</evidence>
<dbReference type="EMBL" id="CP100355">
    <property type="protein sequence ID" value="UTF55038.1"/>
    <property type="molecule type" value="Genomic_DNA"/>
</dbReference>
<evidence type="ECO:0000313" key="3">
    <source>
        <dbReference type="Proteomes" id="UP001056855"/>
    </source>
</evidence>
<dbReference type="CDD" id="cd11523">
    <property type="entry name" value="NTP-PPase"/>
    <property type="match status" value="1"/>
</dbReference>
<evidence type="ECO:0000313" key="2">
    <source>
        <dbReference type="EMBL" id="UTF55038.1"/>
    </source>
</evidence>
<name>A0A9E7NDS2_9EURY</name>
<accession>A0A9E7NDS2</accession>
<reference evidence="2" key="1">
    <citation type="submission" date="2022-06" db="EMBL/GenBank/DDBJ databases">
        <title>Diverse halophilic archaea isolated from saline environments.</title>
        <authorList>
            <person name="Cui H.-L."/>
        </authorList>
    </citation>
    <scope>NUCLEOTIDE SEQUENCE</scope>
    <source>
        <strain evidence="2">WLHS1</strain>
    </source>
</reference>